<dbReference type="InterPro" id="IPR051678">
    <property type="entry name" value="AGP_Transferase"/>
</dbReference>
<dbReference type="Gene3D" id="3.90.1200.10">
    <property type="match status" value="1"/>
</dbReference>
<dbReference type="Pfam" id="PF01636">
    <property type="entry name" value="APH"/>
    <property type="match status" value="1"/>
</dbReference>
<organism evidence="2 3">
    <name type="scientific">Paenibacillus rhizophilus</name>
    <dbReference type="NCBI Taxonomy" id="1850366"/>
    <lineage>
        <taxon>Bacteria</taxon>
        <taxon>Bacillati</taxon>
        <taxon>Bacillota</taxon>
        <taxon>Bacilli</taxon>
        <taxon>Bacillales</taxon>
        <taxon>Paenibacillaceae</taxon>
        <taxon>Paenibacillus</taxon>
    </lineage>
</organism>
<keyword evidence="2" id="KW-0808">Transferase</keyword>
<dbReference type="PANTHER" id="PTHR21310:SF15">
    <property type="entry name" value="AMINOGLYCOSIDE PHOSPHOTRANSFERASE DOMAIN-CONTAINING PROTEIN"/>
    <property type="match status" value="1"/>
</dbReference>
<dbReference type="AlphaFoldDB" id="A0A3N9PCY5"/>
<proteinExistence type="predicted"/>
<dbReference type="Proteomes" id="UP000282529">
    <property type="component" value="Unassembled WGS sequence"/>
</dbReference>
<protein>
    <submittedName>
        <fullName evidence="2">Aminoglycoside phosphotransferase family protein</fullName>
    </submittedName>
</protein>
<reference evidence="2 3" key="1">
    <citation type="submission" date="2018-11" db="EMBL/GenBank/DDBJ databases">
        <title>Genome sequence of strain 7197.</title>
        <authorList>
            <person name="Gao J."/>
            <person name="Sun J."/>
        </authorList>
    </citation>
    <scope>NUCLEOTIDE SEQUENCE [LARGE SCALE GENOMIC DNA]</scope>
    <source>
        <strain evidence="2 3">7197</strain>
    </source>
</reference>
<dbReference type="OrthoDB" id="334783at2"/>
<dbReference type="RefSeq" id="WP_124694390.1">
    <property type="nucleotide sequence ID" value="NZ_RQPI01000001.1"/>
</dbReference>
<sequence>MGNGGGDVESGTKSKLTEVERGRLAEAAFGIGTVVLRTRELTGGFFNAAYELALADGREAILKIAPPYTAEMLSYERNIMRAEVEALRFIKAAGVAPVPEVYAYDDSRTVIPYEYFFMEKVKGRPYNEAREEMTIGERMEIERELGRYNRQINEVRGERFGLFLNTPAKAPGTWRETFSGLIGNVLNDARRLGASLPIDRKTLDQGIAKLLPVLDEVTEPRLVHWDLWNGNIFVDNGKITALIDWERALWGDPLMEYYFRPFENSEAFGSGYGVVFDSPGAQARKELYDLYFNLISVIEYYSRKYDNSEHLNWANTNLLEGWERVALFASCRPWLVGSLDRSPMEMLCKQTLSSFLYYG</sequence>
<evidence type="ECO:0000313" key="2">
    <source>
        <dbReference type="EMBL" id="RQW13749.1"/>
    </source>
</evidence>
<evidence type="ECO:0000313" key="3">
    <source>
        <dbReference type="Proteomes" id="UP000282529"/>
    </source>
</evidence>
<evidence type="ECO:0000259" key="1">
    <source>
        <dbReference type="Pfam" id="PF01636"/>
    </source>
</evidence>
<dbReference type="PANTHER" id="PTHR21310">
    <property type="entry name" value="AMINOGLYCOSIDE PHOSPHOTRANSFERASE-RELATED-RELATED"/>
    <property type="match status" value="1"/>
</dbReference>
<dbReference type="GO" id="GO:0016740">
    <property type="term" value="F:transferase activity"/>
    <property type="evidence" value="ECO:0007669"/>
    <property type="project" value="UniProtKB-KW"/>
</dbReference>
<dbReference type="EMBL" id="RQPI01000001">
    <property type="protein sequence ID" value="RQW13749.1"/>
    <property type="molecule type" value="Genomic_DNA"/>
</dbReference>
<dbReference type="InterPro" id="IPR011009">
    <property type="entry name" value="Kinase-like_dom_sf"/>
</dbReference>
<accession>A0A3N9PCY5</accession>
<comment type="caution">
    <text evidence="2">The sequence shown here is derived from an EMBL/GenBank/DDBJ whole genome shotgun (WGS) entry which is preliminary data.</text>
</comment>
<name>A0A3N9PCY5_9BACL</name>
<feature type="domain" description="Aminoglycoside phosphotransferase" evidence="1">
    <location>
        <begin position="39"/>
        <end position="256"/>
    </location>
</feature>
<dbReference type="InterPro" id="IPR002575">
    <property type="entry name" value="Aminoglycoside_PTrfase"/>
</dbReference>
<dbReference type="SUPFAM" id="SSF56112">
    <property type="entry name" value="Protein kinase-like (PK-like)"/>
    <property type="match status" value="1"/>
</dbReference>
<keyword evidence="3" id="KW-1185">Reference proteome</keyword>
<dbReference type="Gene3D" id="3.30.200.20">
    <property type="entry name" value="Phosphorylase Kinase, domain 1"/>
    <property type="match status" value="1"/>
</dbReference>
<gene>
    <name evidence="2" type="ORF">EH198_04975</name>
</gene>